<proteinExistence type="predicted"/>
<feature type="transmembrane region" description="Helical" evidence="1">
    <location>
        <begin position="51"/>
        <end position="71"/>
    </location>
</feature>
<accession>A0A1F6C2T1</accession>
<name>A0A1F6C2T1_9BACT</name>
<reference evidence="2 3" key="1">
    <citation type="journal article" date="2016" name="Nat. Commun.">
        <title>Thousands of microbial genomes shed light on interconnected biogeochemical processes in an aquifer system.</title>
        <authorList>
            <person name="Anantharaman K."/>
            <person name="Brown C.T."/>
            <person name="Hug L.A."/>
            <person name="Sharon I."/>
            <person name="Castelle C.J."/>
            <person name="Probst A.J."/>
            <person name="Thomas B.C."/>
            <person name="Singh A."/>
            <person name="Wilkins M.J."/>
            <person name="Karaoz U."/>
            <person name="Brodie E.L."/>
            <person name="Williams K.H."/>
            <person name="Hubbard S.S."/>
            <person name="Banfield J.F."/>
        </authorList>
    </citation>
    <scope>NUCLEOTIDE SEQUENCE [LARGE SCALE GENOMIC DNA]</scope>
</reference>
<organism evidence="2 3">
    <name type="scientific">Candidatus Kaiserbacteria bacterium RIFCSPHIGHO2_01_FULL_48_10</name>
    <dbReference type="NCBI Taxonomy" id="1798476"/>
    <lineage>
        <taxon>Bacteria</taxon>
        <taxon>Candidatus Kaiseribacteriota</taxon>
    </lineage>
</organism>
<gene>
    <name evidence="2" type="ORF">A2841_02555</name>
</gene>
<evidence type="ECO:0000313" key="3">
    <source>
        <dbReference type="Proteomes" id="UP000178249"/>
    </source>
</evidence>
<dbReference type="EMBL" id="MFKP01000039">
    <property type="protein sequence ID" value="OGG43480.1"/>
    <property type="molecule type" value="Genomic_DNA"/>
</dbReference>
<keyword evidence="1" id="KW-0472">Membrane</keyword>
<evidence type="ECO:0008006" key="4">
    <source>
        <dbReference type="Google" id="ProtNLM"/>
    </source>
</evidence>
<evidence type="ECO:0000256" key="1">
    <source>
        <dbReference type="SAM" id="Phobius"/>
    </source>
</evidence>
<protein>
    <recommendedName>
        <fullName evidence="4">Transmembrane protein</fullName>
    </recommendedName>
</protein>
<keyword evidence="1" id="KW-1133">Transmembrane helix</keyword>
<dbReference type="AlphaFoldDB" id="A0A1F6C2T1"/>
<evidence type="ECO:0000313" key="2">
    <source>
        <dbReference type="EMBL" id="OGG43480.1"/>
    </source>
</evidence>
<sequence length="97" mass="10744">MTLTDIITLITGLVALFVPVLFVVFAFSWNLFMLISSSGDAKKMQQARARLIWSIVAMFVFFSLIGIVTVLRLTLFGDDGREIIDLGQPGAGTYLRN</sequence>
<keyword evidence="1" id="KW-0812">Transmembrane</keyword>
<dbReference type="Proteomes" id="UP000178249">
    <property type="component" value="Unassembled WGS sequence"/>
</dbReference>
<comment type="caution">
    <text evidence="2">The sequence shown here is derived from an EMBL/GenBank/DDBJ whole genome shotgun (WGS) entry which is preliminary data.</text>
</comment>
<feature type="transmembrane region" description="Helical" evidence="1">
    <location>
        <begin position="6"/>
        <end position="31"/>
    </location>
</feature>